<feature type="compositionally biased region" description="Low complexity" evidence="5">
    <location>
        <begin position="88"/>
        <end position="97"/>
    </location>
</feature>
<feature type="transmembrane region" description="Helical" evidence="6">
    <location>
        <begin position="347"/>
        <end position="367"/>
    </location>
</feature>
<feature type="compositionally biased region" description="Polar residues" evidence="5">
    <location>
        <begin position="165"/>
        <end position="198"/>
    </location>
</feature>
<dbReference type="AlphaFoldDB" id="A0AAN9H139"/>
<feature type="transmembrane region" description="Helical" evidence="6">
    <location>
        <begin position="387"/>
        <end position="406"/>
    </location>
</feature>
<feature type="compositionally biased region" description="Low complexity" evidence="5">
    <location>
        <begin position="105"/>
        <end position="114"/>
    </location>
</feature>
<feature type="compositionally biased region" description="Pro residues" evidence="5">
    <location>
        <begin position="115"/>
        <end position="126"/>
    </location>
</feature>
<feature type="transmembrane region" description="Helical" evidence="6">
    <location>
        <begin position="427"/>
        <end position="446"/>
    </location>
</feature>
<feature type="transmembrane region" description="Helical" evidence="6">
    <location>
        <begin position="639"/>
        <end position="670"/>
    </location>
</feature>
<evidence type="ECO:0000256" key="5">
    <source>
        <dbReference type="SAM" id="MobiDB-lite"/>
    </source>
</evidence>
<evidence type="ECO:0000256" key="1">
    <source>
        <dbReference type="ARBA" id="ARBA00004141"/>
    </source>
</evidence>
<dbReference type="SUPFAM" id="SSF52091">
    <property type="entry name" value="SpoIIaa-like"/>
    <property type="match status" value="1"/>
</dbReference>
<dbReference type="NCBIfam" id="TIGR00815">
    <property type="entry name" value="sulP"/>
    <property type="match status" value="1"/>
</dbReference>
<dbReference type="PANTHER" id="PTHR11814">
    <property type="entry name" value="SULFATE TRANSPORTER"/>
    <property type="match status" value="1"/>
</dbReference>
<comment type="subcellular location">
    <subcellularLocation>
        <location evidence="1">Membrane</location>
        <topology evidence="1">Multi-pass membrane protein</topology>
    </subcellularLocation>
</comment>
<feature type="compositionally biased region" description="Basic and acidic residues" evidence="5">
    <location>
        <begin position="1"/>
        <end position="15"/>
    </location>
</feature>
<feature type="transmembrane region" description="Helical" evidence="6">
    <location>
        <begin position="607"/>
        <end position="624"/>
    </location>
</feature>
<dbReference type="Pfam" id="PF01740">
    <property type="entry name" value="STAS"/>
    <property type="match status" value="1"/>
</dbReference>
<comment type="caution">
    <text evidence="8">The sequence shown here is derived from an EMBL/GenBank/DDBJ whole genome shotgun (WGS) entry which is preliminary data.</text>
</comment>
<feature type="transmembrane region" description="Helical" evidence="6">
    <location>
        <begin position="309"/>
        <end position="335"/>
    </location>
</feature>
<proteinExistence type="predicted"/>
<keyword evidence="3 6" id="KW-1133">Transmembrane helix</keyword>
<evidence type="ECO:0000313" key="9">
    <source>
        <dbReference type="Proteomes" id="UP001364617"/>
    </source>
</evidence>
<dbReference type="InterPro" id="IPR002645">
    <property type="entry name" value="STAS_dom"/>
</dbReference>
<feature type="compositionally biased region" description="Basic and acidic residues" evidence="5">
    <location>
        <begin position="27"/>
        <end position="43"/>
    </location>
</feature>
<feature type="compositionally biased region" description="Polar residues" evidence="5">
    <location>
        <begin position="48"/>
        <end position="63"/>
    </location>
</feature>
<dbReference type="InterPro" id="IPR018045">
    <property type="entry name" value="S04_transporter_CS"/>
</dbReference>
<dbReference type="GO" id="GO:0016020">
    <property type="term" value="C:membrane"/>
    <property type="evidence" value="ECO:0007669"/>
    <property type="project" value="UniProtKB-SubCell"/>
</dbReference>
<feature type="transmembrane region" description="Helical" evidence="6">
    <location>
        <begin position="578"/>
        <end position="595"/>
    </location>
</feature>
<dbReference type="GO" id="GO:0008271">
    <property type="term" value="F:secondary active sulfate transmembrane transporter activity"/>
    <property type="evidence" value="ECO:0007669"/>
    <property type="project" value="InterPro"/>
</dbReference>
<keyword evidence="9" id="KW-1185">Reference proteome</keyword>
<dbReference type="InterPro" id="IPR011547">
    <property type="entry name" value="SLC26A/SulP_dom"/>
</dbReference>
<feature type="compositionally biased region" description="Basic residues" evidence="5">
    <location>
        <begin position="140"/>
        <end position="153"/>
    </location>
</feature>
<feature type="compositionally biased region" description="Basic residues" evidence="5">
    <location>
        <begin position="16"/>
        <end position="26"/>
    </location>
</feature>
<evidence type="ECO:0000256" key="4">
    <source>
        <dbReference type="ARBA" id="ARBA00023136"/>
    </source>
</evidence>
<evidence type="ECO:0000313" key="8">
    <source>
        <dbReference type="EMBL" id="KAK7146089.1"/>
    </source>
</evidence>
<reference evidence="8 9" key="1">
    <citation type="submission" date="2024-02" db="EMBL/GenBank/DDBJ databases">
        <title>Chromosome-level genome assembly of the Eurasian Minnow (Phoxinus phoxinus).</title>
        <authorList>
            <person name="Oriowo T.O."/>
            <person name="Martin S."/>
            <person name="Stange M."/>
            <person name="Chrysostomakis Y."/>
            <person name="Brown T."/>
            <person name="Winkler S."/>
            <person name="Kukowka S."/>
            <person name="Myers E.W."/>
            <person name="Bohne A."/>
        </authorList>
    </citation>
    <scope>NUCLEOTIDE SEQUENCE [LARGE SCALE GENOMIC DNA]</scope>
    <source>
        <strain evidence="8">ZFMK-TIS-60720</strain>
        <tissue evidence="8">Whole Organism</tissue>
    </source>
</reference>
<gene>
    <name evidence="8" type="ORF">R3I93_013728</name>
</gene>
<evidence type="ECO:0000256" key="3">
    <source>
        <dbReference type="ARBA" id="ARBA00022989"/>
    </source>
</evidence>
<dbReference type="Gene3D" id="3.30.750.24">
    <property type="entry name" value="STAS domain"/>
    <property type="match status" value="1"/>
</dbReference>
<dbReference type="InterPro" id="IPR001902">
    <property type="entry name" value="SLC26A/SulP_fam"/>
</dbReference>
<feature type="transmembrane region" description="Helical" evidence="6">
    <location>
        <begin position="279"/>
        <end position="303"/>
    </location>
</feature>
<protein>
    <recommendedName>
        <fullName evidence="7">STAS domain-containing protein</fullName>
    </recommendedName>
</protein>
<dbReference type="CDD" id="cd07042">
    <property type="entry name" value="STAS_SulP_like_sulfate_transporter"/>
    <property type="match status" value="1"/>
</dbReference>
<feature type="domain" description="STAS" evidence="7">
    <location>
        <begin position="694"/>
        <end position="825"/>
    </location>
</feature>
<feature type="transmembrane region" description="Helical" evidence="6">
    <location>
        <begin position="508"/>
        <end position="532"/>
    </location>
</feature>
<sequence>MSRIRETLKEDESGKKNSKIPQKRKKKEAENDTDNRLISKDRLPLIGSSGNRTAARPSLSTPQADMKKRGHPPISSVAPDSMAPWEGSSHSESSFTSFPPPLSPLPLAHSKPITAPDPPLPPPPPSQIKNIEPENGQSARVKRKPLPPRHPSRPPRLPPLRGNKVLSSGHTEQNSGNSLKMDNQKLSQSENFNPNPVSGLNEAQLDIQGQRRWKVHRTIWGKLKEESRYSGPRLKSCFLSIAPLLSWLPQYSLRKNAVGDVISGISVGIMHLPQGMANALLAAVPPVFGLYSSFYPVIIYFIFGTSKHISVGTFSILSIMVGTVTGDVVLPGSGAESDEIEAESMRVAFAAQLTILCGLMQIVLYVLRCGGVCRWLSQPLVSGYTMAAAIHVTVYQLPLLMGISIVRHRGVLAVFWMFSNFVSEIRSVLPATLVISFVSLVILVGGKMLNSCWTTRFPIPWELVLIISATLSSLQFDLSGQYGIQIVGPIPTGLSPPSLPSFSFSQELLLTALALAVVGYGFQASLGMMFAHKHGYPFHSNQELLAMGLCNSIGGVFQCFPVSGSISRSTVQESTGGQTQVSSLVSALIILLILLKFGPFFQQLPKTVLAVIILVNLQGVFAQVKDVPKLWNTDRLDLVVWVVTLLSALVFNLDLGLGIAIVFSLLTIVFRTQHARFAVLGHIADTDCYRDLEKYAKALQVPGVTVFSCCNPLYYANADQTFTSLKQAVSTGIEENPEVSPPDQQGAQSVQHCVILELSGVTFMDSVAMGTFKSVLQDFENTQTSFFCAACPDGLLSQIKNHGLVPDFLSLSSFFPSVHHAILHYQGLQNTGTDVTEL</sequence>
<dbReference type="Pfam" id="PF00916">
    <property type="entry name" value="Sulfate_transp"/>
    <property type="match status" value="1"/>
</dbReference>
<keyword evidence="4 6" id="KW-0472">Membrane</keyword>
<dbReference type="EMBL" id="JAYKXH010000014">
    <property type="protein sequence ID" value="KAK7146089.1"/>
    <property type="molecule type" value="Genomic_DNA"/>
</dbReference>
<dbReference type="PROSITE" id="PS50801">
    <property type="entry name" value="STAS"/>
    <property type="match status" value="1"/>
</dbReference>
<feature type="region of interest" description="Disordered" evidence="5">
    <location>
        <begin position="1"/>
        <end position="198"/>
    </location>
</feature>
<dbReference type="PROSITE" id="PS01130">
    <property type="entry name" value="SLC26A"/>
    <property type="match status" value="1"/>
</dbReference>
<accession>A0AAN9H139</accession>
<evidence type="ECO:0000256" key="2">
    <source>
        <dbReference type="ARBA" id="ARBA00022692"/>
    </source>
</evidence>
<dbReference type="InterPro" id="IPR036513">
    <property type="entry name" value="STAS_dom_sf"/>
</dbReference>
<organism evidence="8 9">
    <name type="scientific">Phoxinus phoxinus</name>
    <name type="common">Eurasian minnow</name>
    <dbReference type="NCBI Taxonomy" id="58324"/>
    <lineage>
        <taxon>Eukaryota</taxon>
        <taxon>Metazoa</taxon>
        <taxon>Chordata</taxon>
        <taxon>Craniata</taxon>
        <taxon>Vertebrata</taxon>
        <taxon>Euteleostomi</taxon>
        <taxon>Actinopterygii</taxon>
        <taxon>Neopterygii</taxon>
        <taxon>Teleostei</taxon>
        <taxon>Ostariophysi</taxon>
        <taxon>Cypriniformes</taxon>
        <taxon>Leuciscidae</taxon>
        <taxon>Phoxininae</taxon>
        <taxon>Phoxinus</taxon>
    </lineage>
</organism>
<evidence type="ECO:0000259" key="7">
    <source>
        <dbReference type="PROSITE" id="PS50801"/>
    </source>
</evidence>
<dbReference type="Proteomes" id="UP001364617">
    <property type="component" value="Unassembled WGS sequence"/>
</dbReference>
<name>A0AAN9H139_9TELE</name>
<keyword evidence="2 6" id="KW-0812">Transmembrane</keyword>
<feature type="transmembrane region" description="Helical" evidence="6">
    <location>
        <begin position="544"/>
        <end position="566"/>
    </location>
</feature>
<evidence type="ECO:0000256" key="6">
    <source>
        <dbReference type="SAM" id="Phobius"/>
    </source>
</evidence>